<sequence length="59" mass="6469">MGFMLIIIVIFLMVLVIQELLKPVVTEFISTFIAISQEGSTTLEPSPQGMMGLELLLAT</sequence>
<gene>
    <name evidence="1" type="ORF">BOV88_11255</name>
</gene>
<accession>A0A1T2CPX0</accession>
<organism evidence="1 2">
    <name type="scientific">Solemya velum gill symbiont</name>
    <dbReference type="NCBI Taxonomy" id="2340"/>
    <lineage>
        <taxon>Bacteria</taxon>
        <taxon>Pseudomonadati</taxon>
        <taxon>Pseudomonadota</taxon>
        <taxon>Gammaproteobacteria</taxon>
        <taxon>sulfur-oxidizing symbionts</taxon>
    </lineage>
</organism>
<proteinExistence type="predicted"/>
<protein>
    <submittedName>
        <fullName evidence="1">Uncharacterized protein</fullName>
    </submittedName>
</protein>
<evidence type="ECO:0000313" key="2">
    <source>
        <dbReference type="Proteomes" id="UP000190962"/>
    </source>
</evidence>
<evidence type="ECO:0000313" key="1">
    <source>
        <dbReference type="EMBL" id="OOY34168.1"/>
    </source>
</evidence>
<reference evidence="1 2" key="1">
    <citation type="submission" date="2016-11" db="EMBL/GenBank/DDBJ databases">
        <title>Mixed transmission modes and dynamic genome evolution in an obligate animal-bacterial symbiosis.</title>
        <authorList>
            <person name="Russell S.L."/>
            <person name="Corbett-Detig R.B."/>
            <person name="Cavanaugh C.M."/>
        </authorList>
    </citation>
    <scope>NUCLEOTIDE SEQUENCE [LARGE SCALE GENOMIC DNA]</scope>
    <source>
        <strain evidence="1">MA-KB16</strain>
    </source>
</reference>
<dbReference type="Proteomes" id="UP000190962">
    <property type="component" value="Unassembled WGS sequence"/>
</dbReference>
<comment type="caution">
    <text evidence="1">The sequence shown here is derived from an EMBL/GenBank/DDBJ whole genome shotgun (WGS) entry which is preliminary data.</text>
</comment>
<dbReference type="EMBL" id="MPNX01000020">
    <property type="protein sequence ID" value="OOY34168.1"/>
    <property type="molecule type" value="Genomic_DNA"/>
</dbReference>
<name>A0A1T2CPX0_SOVGS</name>
<dbReference type="AlphaFoldDB" id="A0A1T2CPX0"/>